<proteinExistence type="predicted"/>
<evidence type="ECO:0000256" key="1">
    <source>
        <dbReference type="SAM" id="MobiDB-lite"/>
    </source>
</evidence>
<accession>A0A8D8DSH6</accession>
<keyword evidence="2" id="KW-0472">Membrane</keyword>
<dbReference type="EMBL" id="HBUE01175931">
    <property type="protein sequence ID" value="CAG6517772.1"/>
    <property type="molecule type" value="Transcribed_RNA"/>
</dbReference>
<name>A0A8D8DSH6_CULPI</name>
<keyword evidence="2" id="KW-1133">Transmembrane helix</keyword>
<sequence length="108" mass="12527">MDSGKIKKGAMVLETYNFSHLVDFFFRDVFSTVSLVAFNFVFLLNQFSKVELKSLQETKKLHATPSFSCTNKAKKNNLQIVNIRQRNREKKKDKKQPPSITVRANKEN</sequence>
<feature type="compositionally biased region" description="Basic residues" evidence="1">
    <location>
        <begin position="85"/>
        <end position="94"/>
    </location>
</feature>
<evidence type="ECO:0000313" key="3">
    <source>
        <dbReference type="EMBL" id="CAG6517772.1"/>
    </source>
</evidence>
<feature type="transmembrane region" description="Helical" evidence="2">
    <location>
        <begin position="24"/>
        <end position="44"/>
    </location>
</feature>
<feature type="region of interest" description="Disordered" evidence="1">
    <location>
        <begin position="78"/>
        <end position="108"/>
    </location>
</feature>
<dbReference type="AlphaFoldDB" id="A0A8D8DSH6"/>
<evidence type="ECO:0000256" key="2">
    <source>
        <dbReference type="SAM" id="Phobius"/>
    </source>
</evidence>
<protein>
    <submittedName>
        <fullName evidence="3">(northern house mosquito) hypothetical protein</fullName>
    </submittedName>
</protein>
<organism evidence="3">
    <name type="scientific">Culex pipiens</name>
    <name type="common">House mosquito</name>
    <dbReference type="NCBI Taxonomy" id="7175"/>
    <lineage>
        <taxon>Eukaryota</taxon>
        <taxon>Metazoa</taxon>
        <taxon>Ecdysozoa</taxon>
        <taxon>Arthropoda</taxon>
        <taxon>Hexapoda</taxon>
        <taxon>Insecta</taxon>
        <taxon>Pterygota</taxon>
        <taxon>Neoptera</taxon>
        <taxon>Endopterygota</taxon>
        <taxon>Diptera</taxon>
        <taxon>Nematocera</taxon>
        <taxon>Culicoidea</taxon>
        <taxon>Culicidae</taxon>
        <taxon>Culicinae</taxon>
        <taxon>Culicini</taxon>
        <taxon>Culex</taxon>
        <taxon>Culex</taxon>
    </lineage>
</organism>
<keyword evidence="2" id="KW-0812">Transmembrane</keyword>
<dbReference type="EMBL" id="HBUE01281456">
    <property type="protein sequence ID" value="CAG6569299.1"/>
    <property type="molecule type" value="Transcribed_RNA"/>
</dbReference>
<reference evidence="3" key="1">
    <citation type="submission" date="2021-05" db="EMBL/GenBank/DDBJ databases">
        <authorList>
            <person name="Alioto T."/>
            <person name="Alioto T."/>
            <person name="Gomez Garrido J."/>
        </authorList>
    </citation>
    <scope>NUCLEOTIDE SEQUENCE</scope>
</reference>